<reference evidence="11 12" key="1">
    <citation type="submission" date="2018-10" db="EMBL/GenBank/DDBJ databases">
        <title>Genomic Encyclopedia of Type Strains, Phase IV (KMG-IV): sequencing the most valuable type-strain genomes for metagenomic binning, comparative biology and taxonomic classification.</title>
        <authorList>
            <person name="Goeker M."/>
        </authorList>
    </citation>
    <scope>NUCLEOTIDE SEQUENCE [LARGE SCALE GENOMIC DNA]</scope>
    <source>
        <strain evidence="11 12">DSM 15521</strain>
    </source>
</reference>
<keyword evidence="12" id="KW-1185">Reference proteome</keyword>
<comment type="pathway">
    <text evidence="2">Metabolic intermediate metabolism; pimeloyl-CoA biosynthesis; pimeloyl-CoA from pimelate: step 1/1.</text>
</comment>
<dbReference type="Pfam" id="PF03744">
    <property type="entry name" value="BioW"/>
    <property type="match status" value="1"/>
</dbReference>
<dbReference type="GO" id="GO:0009102">
    <property type="term" value="P:biotin biosynthetic process"/>
    <property type="evidence" value="ECO:0007669"/>
    <property type="project" value="UniProtKB-KW"/>
</dbReference>
<sequence length="261" mass="29187">MKEEKLFSVKMRSSFKGIHISGAEAIVLEEEVEETVLSFLKRARSHSRGRADFINVKVEELKEEPIRAPLLPVFHVEGDPLKALKRLFPLAGIPIDLGFKVYNLLLSGPAPGGRVMRGAMIVEVPSGRRLEPDMERGVRASFLGITREATDELKGLSGKHYTENLKEALTLTTKINYFDGVLGELCISDDPNYTTGYISVSGVGYFRLFNIKPLNHPKGGRALFVKRGIPVKDLISFLEKKPFLAVSFPGYYFELPENFRS</sequence>
<keyword evidence="9" id="KW-0460">Magnesium</keyword>
<dbReference type="InterPro" id="IPR005499">
    <property type="entry name" value="BioW"/>
</dbReference>
<organism evidence="11 12">
    <name type="scientific">Thermovibrio guaymasensis</name>
    <dbReference type="NCBI Taxonomy" id="240167"/>
    <lineage>
        <taxon>Bacteria</taxon>
        <taxon>Pseudomonadati</taxon>
        <taxon>Aquificota</taxon>
        <taxon>Aquificia</taxon>
        <taxon>Desulfurobacteriales</taxon>
        <taxon>Desulfurobacteriaceae</taxon>
        <taxon>Thermovibrio</taxon>
    </lineage>
</organism>
<evidence type="ECO:0000256" key="9">
    <source>
        <dbReference type="ARBA" id="ARBA00022842"/>
    </source>
</evidence>
<dbReference type="EMBL" id="RBIE01000001">
    <property type="protein sequence ID" value="RKQ63833.1"/>
    <property type="molecule type" value="Genomic_DNA"/>
</dbReference>
<evidence type="ECO:0000256" key="1">
    <source>
        <dbReference type="ARBA" id="ARBA00001946"/>
    </source>
</evidence>
<comment type="cofactor">
    <cofactor evidence="1">
        <name>Mg(2+)</name>
        <dbReference type="ChEBI" id="CHEBI:18420"/>
    </cofactor>
</comment>
<dbReference type="AlphaFoldDB" id="A0A420W922"/>
<keyword evidence="8" id="KW-0067">ATP-binding</keyword>
<evidence type="ECO:0000256" key="10">
    <source>
        <dbReference type="ARBA" id="ARBA00049553"/>
    </source>
</evidence>
<gene>
    <name evidence="11" type="ORF">C7457_0717</name>
</gene>
<comment type="caution">
    <text evidence="11">The sequence shown here is derived from an EMBL/GenBank/DDBJ whole genome shotgun (WGS) entry which is preliminary data.</text>
</comment>
<accession>A0A420W922</accession>
<evidence type="ECO:0000256" key="8">
    <source>
        <dbReference type="ARBA" id="ARBA00022840"/>
    </source>
</evidence>
<evidence type="ECO:0000256" key="2">
    <source>
        <dbReference type="ARBA" id="ARBA00005075"/>
    </source>
</evidence>
<keyword evidence="7" id="KW-0093">Biotin biosynthesis</keyword>
<name>A0A420W922_9BACT</name>
<dbReference type="EC" id="6.2.1.14" evidence="4"/>
<dbReference type="UniPathway" id="UPA00999">
    <property type="reaction ID" value="UER00351"/>
</dbReference>
<evidence type="ECO:0000313" key="11">
    <source>
        <dbReference type="EMBL" id="RKQ63833.1"/>
    </source>
</evidence>
<dbReference type="RefSeq" id="WP_245939570.1">
    <property type="nucleotide sequence ID" value="NZ_RBIE01000001.1"/>
</dbReference>
<protein>
    <recommendedName>
        <fullName evidence="4">6-carboxyhexanoate--CoA ligase</fullName>
        <ecNumber evidence="4">6.2.1.14</ecNumber>
    </recommendedName>
</protein>
<evidence type="ECO:0000256" key="6">
    <source>
        <dbReference type="ARBA" id="ARBA00022741"/>
    </source>
</evidence>
<dbReference type="Proteomes" id="UP000280881">
    <property type="component" value="Unassembled WGS sequence"/>
</dbReference>
<keyword evidence="6" id="KW-0547">Nucleotide-binding</keyword>
<proteinExistence type="predicted"/>
<evidence type="ECO:0000256" key="7">
    <source>
        <dbReference type="ARBA" id="ARBA00022756"/>
    </source>
</evidence>
<dbReference type="GO" id="GO:0042410">
    <property type="term" value="F:6-carboxyhexanoate-CoA ligase activity"/>
    <property type="evidence" value="ECO:0007669"/>
    <property type="project" value="UniProtKB-EC"/>
</dbReference>
<evidence type="ECO:0000256" key="5">
    <source>
        <dbReference type="ARBA" id="ARBA00022598"/>
    </source>
</evidence>
<evidence type="ECO:0000256" key="4">
    <source>
        <dbReference type="ARBA" id="ARBA00012984"/>
    </source>
</evidence>
<evidence type="ECO:0000313" key="12">
    <source>
        <dbReference type="Proteomes" id="UP000280881"/>
    </source>
</evidence>
<evidence type="ECO:0000256" key="3">
    <source>
        <dbReference type="ARBA" id="ARBA00011738"/>
    </source>
</evidence>
<comment type="subunit">
    <text evidence="3">Homodimer.</text>
</comment>
<comment type="catalytic activity">
    <reaction evidence="10">
        <text>heptanedioate + ATP + CoA = 6-carboxyhexanoyl-CoA + AMP + diphosphate</text>
        <dbReference type="Rhea" id="RHEA:14781"/>
        <dbReference type="ChEBI" id="CHEBI:30616"/>
        <dbReference type="ChEBI" id="CHEBI:33019"/>
        <dbReference type="ChEBI" id="CHEBI:36165"/>
        <dbReference type="ChEBI" id="CHEBI:57287"/>
        <dbReference type="ChEBI" id="CHEBI:57360"/>
        <dbReference type="ChEBI" id="CHEBI:456215"/>
        <dbReference type="EC" id="6.2.1.14"/>
    </reaction>
</comment>
<keyword evidence="5 11" id="KW-0436">Ligase</keyword>
<dbReference type="GO" id="GO:0005524">
    <property type="term" value="F:ATP binding"/>
    <property type="evidence" value="ECO:0007669"/>
    <property type="project" value="UniProtKB-KW"/>
</dbReference>